<dbReference type="Proteomes" id="UP001301958">
    <property type="component" value="Unassembled WGS sequence"/>
</dbReference>
<accession>A0AAN7BTX4</accession>
<sequence>MSYFAAAQSAIFYFLACTPCNQVVIRHKAAKTAKKEREEKARIVMQQPKRYRQPDPFQTNPYWAEEISMGPSLPRKGRAGDSSKTESQRRLTTASRDGTVSIDAGSSFVISMGSPGSVVGPRPSISPTINTVVNTHSRVDSTPTVVPEHELISSPTLSKTVSVSTAGDWNSKSYQREDEELWGHDGPQSKFKLVDALKQAGSSAGRFVESKLKMEKPVTEEDRYNFYNAPRNPSVNDYHPPIVSSKPAHKDGLRWMLQPPPSAKVMEGKVPVSRSASVMSVGSRRTVSTIDGASSLGRLVGEKAYEARIRRGETPHDSELRSSASLNRTRSRMTTASRARSRRTARGNSFSTESEDSEGEMYFRRRPSTRQVYTPEVDSDDEKQYMSSKALEAGHHSPAPTHAAQKPRLATIRSSSNRGKSPSPEKAITASPLHEAKPLTHEVINKETGLRDTKAKPFTVEKVPLAA</sequence>
<reference evidence="2" key="2">
    <citation type="submission" date="2023-05" db="EMBL/GenBank/DDBJ databases">
        <authorList>
            <consortium name="Lawrence Berkeley National Laboratory"/>
            <person name="Steindorff A."/>
            <person name="Hensen N."/>
            <person name="Bonometti L."/>
            <person name="Westerberg I."/>
            <person name="Brannstrom I.O."/>
            <person name="Guillou S."/>
            <person name="Cros-Aarteil S."/>
            <person name="Calhoun S."/>
            <person name="Haridas S."/>
            <person name="Kuo A."/>
            <person name="Mondo S."/>
            <person name="Pangilinan J."/>
            <person name="Riley R."/>
            <person name="Labutti K."/>
            <person name="Andreopoulos B."/>
            <person name="Lipzen A."/>
            <person name="Chen C."/>
            <person name="Yanf M."/>
            <person name="Daum C."/>
            <person name="Ng V."/>
            <person name="Clum A."/>
            <person name="Ohm R."/>
            <person name="Martin F."/>
            <person name="Silar P."/>
            <person name="Natvig D."/>
            <person name="Lalanne C."/>
            <person name="Gautier V."/>
            <person name="Ament-Velasquez S.L."/>
            <person name="Kruys A."/>
            <person name="Hutchinson M.I."/>
            <person name="Powell A.J."/>
            <person name="Barry K."/>
            <person name="Miller A.N."/>
            <person name="Grigoriev I.V."/>
            <person name="Debuchy R."/>
            <person name="Gladieux P."/>
            <person name="Thoren M.H."/>
            <person name="Johannesson H."/>
        </authorList>
    </citation>
    <scope>NUCLEOTIDE SEQUENCE</scope>
    <source>
        <strain evidence="2">CBS 990.96</strain>
    </source>
</reference>
<protein>
    <recommendedName>
        <fullName evidence="4">Signal peptide-containing protein</fullName>
    </recommendedName>
</protein>
<feature type="compositionally biased region" description="Basic and acidic residues" evidence="1">
    <location>
        <begin position="308"/>
        <end position="320"/>
    </location>
</feature>
<gene>
    <name evidence="2" type="ORF">QBC38DRAFT_508136</name>
</gene>
<evidence type="ECO:0000313" key="3">
    <source>
        <dbReference type="Proteomes" id="UP001301958"/>
    </source>
</evidence>
<evidence type="ECO:0000313" key="2">
    <source>
        <dbReference type="EMBL" id="KAK4229528.1"/>
    </source>
</evidence>
<organism evidence="2 3">
    <name type="scientific">Podospora fimiseda</name>
    <dbReference type="NCBI Taxonomy" id="252190"/>
    <lineage>
        <taxon>Eukaryota</taxon>
        <taxon>Fungi</taxon>
        <taxon>Dikarya</taxon>
        <taxon>Ascomycota</taxon>
        <taxon>Pezizomycotina</taxon>
        <taxon>Sordariomycetes</taxon>
        <taxon>Sordariomycetidae</taxon>
        <taxon>Sordariales</taxon>
        <taxon>Podosporaceae</taxon>
        <taxon>Podospora</taxon>
    </lineage>
</organism>
<name>A0AAN7BTX4_9PEZI</name>
<reference evidence="2" key="1">
    <citation type="journal article" date="2023" name="Mol. Phylogenet. Evol.">
        <title>Genome-scale phylogeny and comparative genomics of the fungal order Sordariales.</title>
        <authorList>
            <person name="Hensen N."/>
            <person name="Bonometti L."/>
            <person name="Westerberg I."/>
            <person name="Brannstrom I.O."/>
            <person name="Guillou S."/>
            <person name="Cros-Aarteil S."/>
            <person name="Calhoun S."/>
            <person name="Haridas S."/>
            <person name="Kuo A."/>
            <person name="Mondo S."/>
            <person name="Pangilinan J."/>
            <person name="Riley R."/>
            <person name="LaButti K."/>
            <person name="Andreopoulos B."/>
            <person name="Lipzen A."/>
            <person name="Chen C."/>
            <person name="Yan M."/>
            <person name="Daum C."/>
            <person name="Ng V."/>
            <person name="Clum A."/>
            <person name="Steindorff A."/>
            <person name="Ohm R.A."/>
            <person name="Martin F."/>
            <person name="Silar P."/>
            <person name="Natvig D.O."/>
            <person name="Lalanne C."/>
            <person name="Gautier V."/>
            <person name="Ament-Velasquez S.L."/>
            <person name="Kruys A."/>
            <person name="Hutchinson M.I."/>
            <person name="Powell A.J."/>
            <person name="Barry K."/>
            <person name="Miller A.N."/>
            <person name="Grigoriev I.V."/>
            <person name="Debuchy R."/>
            <person name="Gladieux P."/>
            <person name="Hiltunen Thoren M."/>
            <person name="Johannesson H."/>
        </authorList>
    </citation>
    <scope>NUCLEOTIDE SEQUENCE</scope>
    <source>
        <strain evidence="2">CBS 990.96</strain>
    </source>
</reference>
<keyword evidence="3" id="KW-1185">Reference proteome</keyword>
<dbReference type="EMBL" id="MU865307">
    <property type="protein sequence ID" value="KAK4229528.1"/>
    <property type="molecule type" value="Genomic_DNA"/>
</dbReference>
<feature type="compositionally biased region" description="Basic and acidic residues" evidence="1">
    <location>
        <begin position="78"/>
        <end position="89"/>
    </location>
</feature>
<feature type="region of interest" description="Disordered" evidence="1">
    <location>
        <begin position="67"/>
        <end position="98"/>
    </location>
</feature>
<feature type="region of interest" description="Disordered" evidence="1">
    <location>
        <begin position="308"/>
        <end position="467"/>
    </location>
</feature>
<dbReference type="AlphaFoldDB" id="A0AAN7BTX4"/>
<feature type="compositionally biased region" description="Basic and acidic residues" evidence="1">
    <location>
        <begin position="434"/>
        <end position="455"/>
    </location>
</feature>
<comment type="caution">
    <text evidence="2">The sequence shown here is derived from an EMBL/GenBank/DDBJ whole genome shotgun (WGS) entry which is preliminary data.</text>
</comment>
<evidence type="ECO:0008006" key="4">
    <source>
        <dbReference type="Google" id="ProtNLM"/>
    </source>
</evidence>
<proteinExistence type="predicted"/>
<evidence type="ECO:0000256" key="1">
    <source>
        <dbReference type="SAM" id="MobiDB-lite"/>
    </source>
</evidence>